<dbReference type="GO" id="GO:0016705">
    <property type="term" value="F:oxidoreductase activity, acting on paired donors, with incorporation or reduction of molecular oxygen"/>
    <property type="evidence" value="ECO:0007669"/>
    <property type="project" value="InterPro"/>
</dbReference>
<dbReference type="PANTHER" id="PTHR47951">
    <property type="entry name" value="OS08G0547900 PROTEIN"/>
    <property type="match status" value="1"/>
</dbReference>
<dbReference type="Pfam" id="PF00067">
    <property type="entry name" value="p450"/>
    <property type="match status" value="1"/>
</dbReference>
<dbReference type="InterPro" id="IPR002401">
    <property type="entry name" value="Cyt_P450_E_grp-I"/>
</dbReference>
<feature type="non-terminal residue" evidence="2">
    <location>
        <position position="325"/>
    </location>
</feature>
<reference evidence="2" key="1">
    <citation type="submission" date="2022-03" db="EMBL/GenBank/DDBJ databases">
        <title>A functionally conserved STORR gene fusion in Papaver species that diverged 16.8 million years ago.</title>
        <authorList>
            <person name="Catania T."/>
        </authorList>
    </citation>
    <scope>NUCLEOTIDE SEQUENCE</scope>
    <source>
        <strain evidence="2">S-191538</strain>
    </source>
</reference>
<comment type="caution">
    <text evidence="2">The sequence shown here is derived from an EMBL/GenBank/DDBJ whole genome shotgun (WGS) entry which is preliminary data.</text>
</comment>
<evidence type="ECO:0000313" key="3">
    <source>
        <dbReference type="Proteomes" id="UP001177140"/>
    </source>
</evidence>
<dbReference type="InterPro" id="IPR036396">
    <property type="entry name" value="Cyt_P450_sf"/>
</dbReference>
<keyword evidence="3" id="KW-1185">Reference proteome</keyword>
<protein>
    <recommendedName>
        <fullName evidence="4">Cytochrome P450</fullName>
    </recommendedName>
</protein>
<dbReference type="Gene3D" id="1.10.630.10">
    <property type="entry name" value="Cytochrome P450"/>
    <property type="match status" value="1"/>
</dbReference>
<dbReference type="PRINTS" id="PR00463">
    <property type="entry name" value="EP450I"/>
</dbReference>
<dbReference type="Proteomes" id="UP001177140">
    <property type="component" value="Unassembled WGS sequence"/>
</dbReference>
<dbReference type="GO" id="GO:0004497">
    <property type="term" value="F:monooxygenase activity"/>
    <property type="evidence" value="ECO:0007669"/>
    <property type="project" value="InterPro"/>
</dbReference>
<evidence type="ECO:0000256" key="1">
    <source>
        <dbReference type="SAM" id="Phobius"/>
    </source>
</evidence>
<feature type="transmembrane region" description="Helical" evidence="1">
    <location>
        <begin position="20"/>
        <end position="39"/>
    </location>
</feature>
<dbReference type="GO" id="GO:0020037">
    <property type="term" value="F:heme binding"/>
    <property type="evidence" value="ECO:0007669"/>
    <property type="project" value="InterPro"/>
</dbReference>
<keyword evidence="1" id="KW-0812">Transmembrane</keyword>
<name>A0AA41SP09_PAPNU</name>
<evidence type="ECO:0008006" key="4">
    <source>
        <dbReference type="Google" id="ProtNLM"/>
    </source>
</evidence>
<dbReference type="EMBL" id="JAJJMA010192285">
    <property type="protein sequence ID" value="MCL7038605.1"/>
    <property type="molecule type" value="Genomic_DNA"/>
</dbReference>
<dbReference type="AlphaFoldDB" id="A0AA41SP09"/>
<proteinExistence type="predicted"/>
<dbReference type="InterPro" id="IPR001128">
    <property type="entry name" value="Cyt_P450"/>
</dbReference>
<dbReference type="PANTHER" id="PTHR47951:SF3">
    <property type="entry name" value="CYTOCHROME P450, FAMILY 706, SUBFAMILY A, POLYPEPTIDE 4"/>
    <property type="match status" value="1"/>
</dbReference>
<accession>A0AA41SP09</accession>
<sequence length="325" mass="37558">MRAWAWAWLWEAKNQKEELIQAFVTFSIILIAISWYLWVRKRPADWNSRLPPGPLGLPIVGNIPFIDPELHRYFAILSIKYGPIVKLKLGSKLVIVLGSPELAEVVLKEFDSTFDNRDPTVAAMSFSYGGADMVFAKYGPHWRNVRALCVREIMSKNTLDSFSTLRKQEIRKTLRRFYAKVNSAVSIRQEMHLTMLNVIMSMLWGGTFDDEDRNKIGLEFGRLAEEMIIYLGRTNISDFFPVVAKFDLQGIERRMKELSSWLDTFFESVIAKRVRMDHELKPNGDQDGKENKVKDFLQVILQLQDQQQGEAKTPFTTTNLKALFL</sequence>
<keyword evidence="1" id="KW-0472">Membrane</keyword>
<dbReference type="GO" id="GO:0033075">
    <property type="term" value="P:isoquinoline alkaloid biosynthetic process"/>
    <property type="evidence" value="ECO:0007669"/>
    <property type="project" value="UniProtKB-ARBA"/>
</dbReference>
<dbReference type="SUPFAM" id="SSF48264">
    <property type="entry name" value="Cytochrome P450"/>
    <property type="match status" value="1"/>
</dbReference>
<gene>
    <name evidence="2" type="ORF">MKW94_019551</name>
</gene>
<evidence type="ECO:0000313" key="2">
    <source>
        <dbReference type="EMBL" id="MCL7038605.1"/>
    </source>
</evidence>
<organism evidence="2 3">
    <name type="scientific">Papaver nudicaule</name>
    <name type="common">Iceland poppy</name>
    <dbReference type="NCBI Taxonomy" id="74823"/>
    <lineage>
        <taxon>Eukaryota</taxon>
        <taxon>Viridiplantae</taxon>
        <taxon>Streptophyta</taxon>
        <taxon>Embryophyta</taxon>
        <taxon>Tracheophyta</taxon>
        <taxon>Spermatophyta</taxon>
        <taxon>Magnoliopsida</taxon>
        <taxon>Ranunculales</taxon>
        <taxon>Papaveraceae</taxon>
        <taxon>Papaveroideae</taxon>
        <taxon>Papaver</taxon>
    </lineage>
</organism>
<keyword evidence="1" id="KW-1133">Transmembrane helix</keyword>
<dbReference type="GO" id="GO:0005506">
    <property type="term" value="F:iron ion binding"/>
    <property type="evidence" value="ECO:0007669"/>
    <property type="project" value="InterPro"/>
</dbReference>